<comment type="subcellular location">
    <subcellularLocation>
        <location evidence="1">Nucleus</location>
        <location evidence="1">Nucleoplasm</location>
    </subcellularLocation>
</comment>
<reference evidence="12" key="1">
    <citation type="submission" date="2025-08" db="UniProtKB">
        <authorList>
            <consortium name="Ensembl"/>
        </authorList>
    </citation>
    <scope>IDENTIFICATION</scope>
</reference>
<dbReference type="FunFam" id="1.10.30.10:FF:000028">
    <property type="entry name" value="WD repeat and HMG-box DNA-binding protein 1"/>
    <property type="match status" value="1"/>
</dbReference>
<dbReference type="PROSITE" id="PS50118">
    <property type="entry name" value="HMG_BOX_2"/>
    <property type="match status" value="1"/>
</dbReference>
<dbReference type="CDD" id="cd21993">
    <property type="entry name" value="HMG-box_WDHD1"/>
    <property type="match status" value="1"/>
</dbReference>
<name>A0A8C8RC90_9SAUR</name>
<dbReference type="AlphaFoldDB" id="A0A8C8RC90"/>
<feature type="compositionally biased region" description="Polar residues" evidence="10">
    <location>
        <begin position="166"/>
        <end position="183"/>
    </location>
</feature>
<feature type="region of interest" description="Disordered" evidence="10">
    <location>
        <begin position="1"/>
        <end position="23"/>
    </location>
</feature>
<keyword evidence="3" id="KW-0677">Repeat</keyword>
<evidence type="ECO:0000256" key="3">
    <source>
        <dbReference type="ARBA" id="ARBA00022737"/>
    </source>
</evidence>
<dbReference type="GO" id="GO:0003677">
    <property type="term" value="F:DNA binding"/>
    <property type="evidence" value="ECO:0007669"/>
    <property type="project" value="UniProtKB-UniRule"/>
</dbReference>
<evidence type="ECO:0000256" key="9">
    <source>
        <dbReference type="PROSITE-ProRule" id="PRU00267"/>
    </source>
</evidence>
<evidence type="ECO:0000256" key="2">
    <source>
        <dbReference type="ARBA" id="ARBA00022574"/>
    </source>
</evidence>
<evidence type="ECO:0000259" key="11">
    <source>
        <dbReference type="PROSITE" id="PS50118"/>
    </source>
</evidence>
<evidence type="ECO:0000256" key="4">
    <source>
        <dbReference type="ARBA" id="ARBA00023125"/>
    </source>
</evidence>
<feature type="compositionally biased region" description="Basic and acidic residues" evidence="10">
    <location>
        <begin position="47"/>
        <end position="62"/>
    </location>
</feature>
<dbReference type="InterPro" id="IPR009071">
    <property type="entry name" value="HMG_box_dom"/>
</dbReference>
<dbReference type="InterPro" id="IPR036910">
    <property type="entry name" value="HMG_box_dom_sf"/>
</dbReference>
<evidence type="ECO:0000313" key="12">
    <source>
        <dbReference type="Ensembl" id="ENSPCEP00000003121.1"/>
    </source>
</evidence>
<organism evidence="12 13">
    <name type="scientific">Pelusios castaneus</name>
    <name type="common">West African mud turtle</name>
    <dbReference type="NCBI Taxonomy" id="367368"/>
    <lineage>
        <taxon>Eukaryota</taxon>
        <taxon>Metazoa</taxon>
        <taxon>Chordata</taxon>
        <taxon>Craniata</taxon>
        <taxon>Vertebrata</taxon>
        <taxon>Euteleostomi</taxon>
        <taxon>Archelosauria</taxon>
        <taxon>Testudinata</taxon>
        <taxon>Testudines</taxon>
        <taxon>Pleurodira</taxon>
        <taxon>Pelomedusidae</taxon>
        <taxon>Pelusios</taxon>
    </lineage>
</organism>
<protein>
    <recommendedName>
        <fullName evidence="7">WD repeat and HMG-box DNA-binding protein 1</fullName>
    </recommendedName>
    <alternativeName>
        <fullName evidence="8">Acidic nucleoplasmic DNA-binding protein 1</fullName>
    </alternativeName>
</protein>
<feature type="compositionally biased region" description="Basic and acidic residues" evidence="10">
    <location>
        <begin position="148"/>
        <end position="165"/>
    </location>
</feature>
<keyword evidence="4 9" id="KW-0238">DNA-binding</keyword>
<dbReference type="Ensembl" id="ENSPCET00000003228.1">
    <property type="protein sequence ID" value="ENSPCEP00000003121.1"/>
    <property type="gene ID" value="ENSPCEG00000002516.1"/>
</dbReference>
<evidence type="ECO:0000256" key="8">
    <source>
        <dbReference type="ARBA" id="ARBA00080131"/>
    </source>
</evidence>
<dbReference type="Pfam" id="PF24815">
    <property type="entry name" value="HMG_WDHD1"/>
    <property type="match status" value="1"/>
</dbReference>
<dbReference type="GO" id="GO:0005654">
    <property type="term" value="C:nucleoplasm"/>
    <property type="evidence" value="ECO:0007669"/>
    <property type="project" value="UniProtKB-SubCell"/>
</dbReference>
<dbReference type="GO" id="GO:0006261">
    <property type="term" value="P:DNA-templated DNA replication"/>
    <property type="evidence" value="ECO:0007669"/>
    <property type="project" value="InterPro"/>
</dbReference>
<feature type="region of interest" description="Disordered" evidence="10">
    <location>
        <begin position="123"/>
        <end position="192"/>
    </location>
</feature>
<dbReference type="SUPFAM" id="SSF47095">
    <property type="entry name" value="HMG-box"/>
    <property type="match status" value="1"/>
</dbReference>
<dbReference type="Proteomes" id="UP000694393">
    <property type="component" value="Unplaced"/>
</dbReference>
<feature type="domain" description="HMG box" evidence="11">
    <location>
        <begin position="78"/>
        <end position="146"/>
    </location>
</feature>
<evidence type="ECO:0000256" key="7">
    <source>
        <dbReference type="ARBA" id="ARBA00069769"/>
    </source>
</evidence>
<evidence type="ECO:0000256" key="5">
    <source>
        <dbReference type="ARBA" id="ARBA00023242"/>
    </source>
</evidence>
<keyword evidence="5 9" id="KW-0539">Nucleus</keyword>
<reference evidence="12" key="2">
    <citation type="submission" date="2025-09" db="UniProtKB">
        <authorList>
            <consortium name="Ensembl"/>
        </authorList>
    </citation>
    <scope>IDENTIFICATION</scope>
</reference>
<evidence type="ECO:0000256" key="10">
    <source>
        <dbReference type="SAM" id="MobiDB-lite"/>
    </source>
</evidence>
<feature type="compositionally biased region" description="Basic and acidic residues" evidence="10">
    <location>
        <begin position="123"/>
        <end position="132"/>
    </location>
</feature>
<keyword evidence="13" id="KW-1185">Reference proteome</keyword>
<feature type="region of interest" description="Disordered" evidence="10">
    <location>
        <begin position="42"/>
        <end position="81"/>
    </location>
</feature>
<comment type="function">
    <text evidence="6">Core replisome component that acts as a replication initiation factor. Binds directly to the CMG complex and functions as a hub to recruit additional proteins to the replication fork.</text>
</comment>
<feature type="DNA-binding region" description="HMG box" evidence="9">
    <location>
        <begin position="78"/>
        <end position="146"/>
    </location>
</feature>
<evidence type="ECO:0000256" key="1">
    <source>
        <dbReference type="ARBA" id="ARBA00004642"/>
    </source>
</evidence>
<feature type="compositionally biased region" description="Polar residues" evidence="10">
    <location>
        <begin position="1"/>
        <end position="20"/>
    </location>
</feature>
<evidence type="ECO:0000256" key="6">
    <source>
        <dbReference type="ARBA" id="ARBA00056293"/>
    </source>
</evidence>
<sequence length="192" mass="21603">MSNFSKNTPTPNSRAINKQKPQVIKPLIPKLKSKQASAATFFQPRAPHADEKTVEERKEKAENLLPETQVPAAENTENKRPKTGFQMWLEENRASILANNPDLEEADVIKEGMSRFRVLSSDERMVWTEKAKGATASNSAEAKKRKRPADAKNEGKERLEEKSKENSSLPKKQKPLDQSTNVKLSAFAFKKS</sequence>
<evidence type="ECO:0000313" key="13">
    <source>
        <dbReference type="Proteomes" id="UP000694393"/>
    </source>
</evidence>
<proteinExistence type="predicted"/>
<dbReference type="SMART" id="SM00398">
    <property type="entry name" value="HMG"/>
    <property type="match status" value="1"/>
</dbReference>
<dbReference type="Gene3D" id="1.10.30.10">
    <property type="entry name" value="High mobility group box domain"/>
    <property type="match status" value="1"/>
</dbReference>
<dbReference type="InterPro" id="IPR055339">
    <property type="entry name" value="HMG-box_WDHD1"/>
</dbReference>
<accession>A0A8C8RC90</accession>
<keyword evidence="2" id="KW-0853">WD repeat</keyword>